<reference evidence="1 2" key="1">
    <citation type="journal article" date="2019" name="Nat. Ecol. Evol.">
        <title>Megaphylogeny resolves global patterns of mushroom evolution.</title>
        <authorList>
            <person name="Varga T."/>
            <person name="Krizsan K."/>
            <person name="Foldi C."/>
            <person name="Dima B."/>
            <person name="Sanchez-Garcia M."/>
            <person name="Sanchez-Ramirez S."/>
            <person name="Szollosi G.J."/>
            <person name="Szarkandi J.G."/>
            <person name="Papp V."/>
            <person name="Albert L."/>
            <person name="Andreopoulos W."/>
            <person name="Angelini C."/>
            <person name="Antonin V."/>
            <person name="Barry K.W."/>
            <person name="Bougher N.L."/>
            <person name="Buchanan P."/>
            <person name="Buyck B."/>
            <person name="Bense V."/>
            <person name="Catcheside P."/>
            <person name="Chovatia M."/>
            <person name="Cooper J."/>
            <person name="Damon W."/>
            <person name="Desjardin D."/>
            <person name="Finy P."/>
            <person name="Geml J."/>
            <person name="Haridas S."/>
            <person name="Hughes K."/>
            <person name="Justo A."/>
            <person name="Karasinski D."/>
            <person name="Kautmanova I."/>
            <person name="Kiss B."/>
            <person name="Kocsube S."/>
            <person name="Kotiranta H."/>
            <person name="LaButti K.M."/>
            <person name="Lechner B.E."/>
            <person name="Liimatainen K."/>
            <person name="Lipzen A."/>
            <person name="Lukacs Z."/>
            <person name="Mihaltcheva S."/>
            <person name="Morgado L.N."/>
            <person name="Niskanen T."/>
            <person name="Noordeloos M.E."/>
            <person name="Ohm R.A."/>
            <person name="Ortiz-Santana B."/>
            <person name="Ovrebo C."/>
            <person name="Racz N."/>
            <person name="Riley R."/>
            <person name="Savchenko A."/>
            <person name="Shiryaev A."/>
            <person name="Soop K."/>
            <person name="Spirin V."/>
            <person name="Szebenyi C."/>
            <person name="Tomsovsky M."/>
            <person name="Tulloss R.E."/>
            <person name="Uehling J."/>
            <person name="Grigoriev I.V."/>
            <person name="Vagvolgyi C."/>
            <person name="Papp T."/>
            <person name="Martin F.M."/>
            <person name="Miettinen O."/>
            <person name="Hibbett D.S."/>
            <person name="Nagy L.G."/>
        </authorList>
    </citation>
    <scope>NUCLEOTIDE SEQUENCE [LARGE SCALE GENOMIC DNA]</scope>
    <source>
        <strain evidence="1 2">CBS 121175</strain>
    </source>
</reference>
<sequence>MKVRMTFGSSFQKVLCWHSMSVFCKRLEDAGLEAPTIGDYSCNTGTCTMRQHLIAHHQDKWIPACLKMGLPLTLVKPKIALRQYCKVHGHASLDPAENVISPFSSEAFIDAIVEFIVADDQDLQDSDIPHWTSRDTPEGLTTILNLQAELVGFYSMPGRHSGEHLAAAFLHMLD</sequence>
<gene>
    <name evidence="1" type="ORF">FA15DRAFT_661918</name>
</gene>
<dbReference type="Proteomes" id="UP000307440">
    <property type="component" value="Unassembled WGS sequence"/>
</dbReference>
<name>A0A5C3K9P0_COPMA</name>
<dbReference type="EMBL" id="ML210644">
    <property type="protein sequence ID" value="TFK16775.1"/>
    <property type="molecule type" value="Genomic_DNA"/>
</dbReference>
<protein>
    <submittedName>
        <fullName evidence="1">Uncharacterized protein</fullName>
    </submittedName>
</protein>
<organism evidence="1 2">
    <name type="scientific">Coprinopsis marcescibilis</name>
    <name type="common">Agaric fungus</name>
    <name type="synonym">Psathyrella marcescibilis</name>
    <dbReference type="NCBI Taxonomy" id="230819"/>
    <lineage>
        <taxon>Eukaryota</taxon>
        <taxon>Fungi</taxon>
        <taxon>Dikarya</taxon>
        <taxon>Basidiomycota</taxon>
        <taxon>Agaricomycotina</taxon>
        <taxon>Agaricomycetes</taxon>
        <taxon>Agaricomycetidae</taxon>
        <taxon>Agaricales</taxon>
        <taxon>Agaricineae</taxon>
        <taxon>Psathyrellaceae</taxon>
        <taxon>Coprinopsis</taxon>
    </lineage>
</organism>
<proteinExistence type="predicted"/>
<accession>A0A5C3K9P0</accession>
<dbReference type="AlphaFoldDB" id="A0A5C3K9P0"/>
<dbReference type="OrthoDB" id="3250324at2759"/>
<evidence type="ECO:0000313" key="1">
    <source>
        <dbReference type="EMBL" id="TFK16775.1"/>
    </source>
</evidence>
<keyword evidence="2" id="KW-1185">Reference proteome</keyword>
<evidence type="ECO:0000313" key="2">
    <source>
        <dbReference type="Proteomes" id="UP000307440"/>
    </source>
</evidence>